<dbReference type="PROSITE" id="PS50995">
    <property type="entry name" value="HTH_MARR_2"/>
    <property type="match status" value="1"/>
</dbReference>
<reference evidence="2 3" key="1">
    <citation type="submission" date="2019-06" db="EMBL/GenBank/DDBJ databases">
        <title>Whole genome shotgun sequence of Pseudonocardia hydrocarbonoxydans NBRC 14498.</title>
        <authorList>
            <person name="Hosoyama A."/>
            <person name="Uohara A."/>
            <person name="Ohji S."/>
            <person name="Ichikawa N."/>
        </authorList>
    </citation>
    <scope>NUCLEOTIDE SEQUENCE [LARGE SCALE GENOMIC DNA]</scope>
    <source>
        <strain evidence="2 3">NBRC 14498</strain>
    </source>
</reference>
<protein>
    <submittedName>
        <fullName evidence="2">MarR family transcriptional regulator</fullName>
    </submittedName>
</protein>
<keyword evidence="3" id="KW-1185">Reference proteome</keyword>
<feature type="domain" description="HTH marR-type" evidence="1">
    <location>
        <begin position="2"/>
        <end position="134"/>
    </location>
</feature>
<proteinExistence type="predicted"/>
<dbReference type="InterPro" id="IPR000835">
    <property type="entry name" value="HTH_MarR-typ"/>
</dbReference>
<dbReference type="Pfam" id="PF12802">
    <property type="entry name" value="MarR_2"/>
    <property type="match status" value="1"/>
</dbReference>
<dbReference type="PANTHER" id="PTHR33164">
    <property type="entry name" value="TRANSCRIPTIONAL REGULATOR, MARR FAMILY"/>
    <property type="match status" value="1"/>
</dbReference>
<dbReference type="SMART" id="SM00347">
    <property type="entry name" value="HTH_MARR"/>
    <property type="match status" value="1"/>
</dbReference>
<sequence length="137" mass="14841">MPPSLLYVVKQVELAVRSHLDELLRPHGLTTATYTALTVLERRDGLTTADLARTSFVTPQAMADIVTALEARGHIVRTPDPAHGRRLRTSLTAEGRALLAALADEVGALEERMLAALDPAQRTALRAHLDACREALS</sequence>
<comment type="caution">
    <text evidence="2">The sequence shown here is derived from an EMBL/GenBank/DDBJ whole genome shotgun (WGS) entry which is preliminary data.</text>
</comment>
<dbReference type="EMBL" id="BJNG01000011">
    <property type="protein sequence ID" value="GEC18889.1"/>
    <property type="molecule type" value="Genomic_DNA"/>
</dbReference>
<dbReference type="InterPro" id="IPR036388">
    <property type="entry name" value="WH-like_DNA-bd_sf"/>
</dbReference>
<dbReference type="AlphaFoldDB" id="A0A4Y3WM03"/>
<gene>
    <name evidence="2" type="ORF">PHY01_11720</name>
</gene>
<organism evidence="2 3">
    <name type="scientific">Pseudonocardia hydrocarbonoxydans</name>
    <dbReference type="NCBI Taxonomy" id="76726"/>
    <lineage>
        <taxon>Bacteria</taxon>
        <taxon>Bacillati</taxon>
        <taxon>Actinomycetota</taxon>
        <taxon>Actinomycetes</taxon>
        <taxon>Pseudonocardiales</taxon>
        <taxon>Pseudonocardiaceae</taxon>
        <taxon>Pseudonocardia</taxon>
    </lineage>
</organism>
<dbReference type="InterPro" id="IPR039422">
    <property type="entry name" value="MarR/SlyA-like"/>
</dbReference>
<evidence type="ECO:0000259" key="1">
    <source>
        <dbReference type="PROSITE" id="PS50995"/>
    </source>
</evidence>
<dbReference type="SUPFAM" id="SSF46785">
    <property type="entry name" value="Winged helix' DNA-binding domain"/>
    <property type="match status" value="1"/>
</dbReference>
<dbReference type="GO" id="GO:0003700">
    <property type="term" value="F:DNA-binding transcription factor activity"/>
    <property type="evidence" value="ECO:0007669"/>
    <property type="project" value="InterPro"/>
</dbReference>
<accession>A0A4Y3WM03</accession>
<evidence type="ECO:0000313" key="3">
    <source>
        <dbReference type="Proteomes" id="UP000320338"/>
    </source>
</evidence>
<dbReference type="OrthoDB" id="3177763at2"/>
<dbReference type="Gene3D" id="1.10.10.10">
    <property type="entry name" value="Winged helix-like DNA-binding domain superfamily/Winged helix DNA-binding domain"/>
    <property type="match status" value="1"/>
</dbReference>
<dbReference type="Proteomes" id="UP000320338">
    <property type="component" value="Unassembled WGS sequence"/>
</dbReference>
<name>A0A4Y3WM03_9PSEU</name>
<evidence type="ECO:0000313" key="2">
    <source>
        <dbReference type="EMBL" id="GEC18889.1"/>
    </source>
</evidence>
<dbReference type="InterPro" id="IPR036390">
    <property type="entry name" value="WH_DNA-bd_sf"/>
</dbReference>
<dbReference type="PANTHER" id="PTHR33164:SF43">
    <property type="entry name" value="HTH-TYPE TRANSCRIPTIONAL REPRESSOR YETL"/>
    <property type="match status" value="1"/>
</dbReference>
<dbReference type="RefSeq" id="WP_141277493.1">
    <property type="nucleotide sequence ID" value="NZ_BAAARZ010000011.1"/>
</dbReference>
<dbReference type="GO" id="GO:0006950">
    <property type="term" value="P:response to stress"/>
    <property type="evidence" value="ECO:0007669"/>
    <property type="project" value="TreeGrafter"/>
</dbReference>